<dbReference type="Proteomes" id="UP000019116">
    <property type="component" value="Chromosome 2D"/>
</dbReference>
<dbReference type="PROSITE" id="PS51382">
    <property type="entry name" value="SPX"/>
    <property type="match status" value="1"/>
</dbReference>
<dbReference type="Gramene" id="TraesCAD_scaffold_035438_01G000100.1">
    <property type="protein sequence ID" value="TraesCAD_scaffold_035438_01G000100.1"/>
    <property type="gene ID" value="TraesCAD_scaffold_035438_01G000100"/>
</dbReference>
<dbReference type="Gramene" id="TraesWEE_scaffold_054248_01G000100.1">
    <property type="protein sequence ID" value="TraesWEE_scaffold_054248_01G000100.1"/>
    <property type="gene ID" value="TraesWEE_scaffold_054248_01G000100"/>
</dbReference>
<sequence>MPVNIPRRSPSSSSATAYLTNHVRKVPAPILPPPFAASPLINPPTPPLAPLHIVDCCCIALEETRSLVDYQLPICCGLIGQKAVGDLLIDLRTMKFGKWLKRQIEQSLPAWKDEFLSYNELKPVIGAVSPAEFVARLDVEIEKINAFFIEQEEFFIITHRELQGAIRSALERKPAVPAAAHEAEIAAIRREIVNFHGEMVLLLNYSSVNYIGLAKILKKYDKRTGAGIRLAVIETVLVQPFFTAEAVSLMVRECEAMMEAVFPTAPGEGQAAARRDREALVAAEQRIFRNTVSALLAMQDVRSGSSTRGRHSLPPLNLPDSDWLRSF</sequence>
<evidence type="ECO:0000313" key="3">
    <source>
        <dbReference type="Proteomes" id="UP000019116"/>
    </source>
</evidence>
<dbReference type="Gramene" id="TraesCS2D02G177100.1">
    <property type="protein sequence ID" value="TraesCS2D02G177100.1"/>
    <property type="gene ID" value="TraesCS2D02G177100"/>
</dbReference>
<dbReference type="EnsemblPlants" id="TraesCS2D02G177100.1">
    <property type="protein sequence ID" value="TraesCS2D02G177100.1"/>
    <property type="gene ID" value="TraesCS2D02G177100"/>
</dbReference>
<dbReference type="Gramene" id="TraesROB_scaffold_068349_01G000100.1">
    <property type="protein sequence ID" value="TraesROB_scaffold_068349_01G000100.1"/>
    <property type="gene ID" value="TraesROB_scaffold_068349_01G000100"/>
</dbReference>
<keyword evidence="3" id="KW-1185">Reference proteome</keyword>
<dbReference type="PANTHER" id="PTHR45978">
    <property type="entry name" value="SPX DOMAIN-CONTAINING PROTEIN 3"/>
    <property type="match status" value="1"/>
</dbReference>
<evidence type="ECO:0000259" key="1">
    <source>
        <dbReference type="PROSITE" id="PS51382"/>
    </source>
</evidence>
<dbReference type="Pfam" id="PF03105">
    <property type="entry name" value="SPX"/>
    <property type="match status" value="1"/>
</dbReference>
<organism evidence="2">
    <name type="scientific">Triticum aestivum</name>
    <name type="common">Wheat</name>
    <dbReference type="NCBI Taxonomy" id="4565"/>
    <lineage>
        <taxon>Eukaryota</taxon>
        <taxon>Viridiplantae</taxon>
        <taxon>Streptophyta</taxon>
        <taxon>Embryophyta</taxon>
        <taxon>Tracheophyta</taxon>
        <taxon>Spermatophyta</taxon>
        <taxon>Magnoliopsida</taxon>
        <taxon>Liliopsida</taxon>
        <taxon>Poales</taxon>
        <taxon>Poaceae</taxon>
        <taxon>BOP clade</taxon>
        <taxon>Pooideae</taxon>
        <taxon>Triticodae</taxon>
        <taxon>Triticeae</taxon>
        <taxon>Triticinae</taxon>
        <taxon>Triticum</taxon>
    </lineage>
</organism>
<proteinExistence type="predicted"/>
<reference evidence="2" key="2">
    <citation type="submission" date="2018-10" db="UniProtKB">
        <authorList>
            <consortium name="EnsemblPlants"/>
        </authorList>
    </citation>
    <scope>IDENTIFICATION</scope>
</reference>
<name>A0A1D5V190_WHEAT</name>
<reference evidence="2" key="1">
    <citation type="submission" date="2018-08" db="EMBL/GenBank/DDBJ databases">
        <authorList>
            <person name="Rossello M."/>
        </authorList>
    </citation>
    <scope>NUCLEOTIDE SEQUENCE [LARGE SCALE GENOMIC DNA]</scope>
    <source>
        <strain evidence="2">cv. Chinese Spring</strain>
    </source>
</reference>
<feature type="domain" description="SPX" evidence="1">
    <location>
        <begin position="94"/>
        <end position="234"/>
    </location>
</feature>
<protein>
    <recommendedName>
        <fullName evidence="1">SPX domain-containing protein</fullName>
    </recommendedName>
</protein>
<dbReference type="GO" id="GO:0070417">
    <property type="term" value="P:cellular response to cold"/>
    <property type="evidence" value="ECO:0007669"/>
    <property type="project" value="UniProtKB-ARBA"/>
</dbReference>
<dbReference type="OrthoDB" id="6493944at2759"/>
<dbReference type="InterPro" id="IPR031142">
    <property type="entry name" value="SPX_prot"/>
</dbReference>
<dbReference type="SMR" id="A0A1D5V190"/>
<accession>A0A1D5V190</accession>
<dbReference type="PANTHER" id="PTHR45978:SF4">
    <property type="entry name" value="SPX DOMAIN-CONTAINING PROTEIN 6"/>
    <property type="match status" value="1"/>
</dbReference>
<dbReference type="AlphaFoldDB" id="A0A1D5V190"/>
<dbReference type="Gramene" id="TraesRN2D0100396700.1">
    <property type="protein sequence ID" value="TraesRN2D0100396700.1"/>
    <property type="gene ID" value="TraesRN2D0100396700"/>
</dbReference>
<dbReference type="GO" id="GO:0016036">
    <property type="term" value="P:cellular response to phosphate starvation"/>
    <property type="evidence" value="ECO:0007669"/>
    <property type="project" value="InterPro"/>
</dbReference>
<dbReference type="eggNOG" id="KOG1161">
    <property type="taxonomic scope" value="Eukaryota"/>
</dbReference>
<evidence type="ECO:0000313" key="2">
    <source>
        <dbReference type="EnsemblPlants" id="TraesCS2D02G177100.1"/>
    </source>
</evidence>
<dbReference type="Gramene" id="TraesKAR2D01G0092810.1">
    <property type="protein sequence ID" value="cds.TraesKAR2D01G0092810.1"/>
    <property type="gene ID" value="TraesKAR2D01G0092810"/>
</dbReference>
<gene>
    <name evidence="2" type="primary">LOC123052102</name>
</gene>
<dbReference type="CDD" id="cd14481">
    <property type="entry name" value="SPX_AtSPX1_like"/>
    <property type="match status" value="1"/>
</dbReference>
<dbReference type="InterPro" id="IPR004331">
    <property type="entry name" value="SPX_dom"/>
</dbReference>
<dbReference type="Gramene" id="TraesCS2D03G0369200.1">
    <property type="protein sequence ID" value="TraesCS2D03G0369200.1.CDS"/>
    <property type="gene ID" value="TraesCS2D03G0369200"/>
</dbReference>
<dbReference type="STRING" id="4565.A0A1D5V190"/>